<dbReference type="PATRIC" id="fig|1872076.5.peg.4434"/>
<accession>A0A1E3X6E2</accession>
<dbReference type="EMBL" id="MAYW01000139">
    <property type="protein sequence ID" value="ODS31152.1"/>
    <property type="molecule type" value="Genomic_DNA"/>
</dbReference>
<evidence type="ECO:0000313" key="1">
    <source>
        <dbReference type="EMBL" id="ODS31152.1"/>
    </source>
</evidence>
<name>A0A1E3X6E2_9BACT</name>
<comment type="caution">
    <text evidence="1">The sequence shown here is derived from an EMBL/GenBank/DDBJ whole genome shotgun (WGS) entry which is preliminary data.</text>
</comment>
<dbReference type="InterPro" id="IPR045397">
    <property type="entry name" value="TumE-like"/>
</dbReference>
<reference evidence="1 2" key="1">
    <citation type="submission" date="2016-07" db="EMBL/GenBank/DDBJ databases">
        <title>Draft genome of Scalindua rubra, obtained from a brine-seawater interface in the Red Sea, sheds light on salt adaptation in anammox bacteria.</title>
        <authorList>
            <person name="Speth D.R."/>
            <person name="Lagkouvardos I."/>
            <person name="Wang Y."/>
            <person name="Qian P.-Y."/>
            <person name="Dutilh B.E."/>
            <person name="Jetten M.S."/>
        </authorList>
    </citation>
    <scope>NUCLEOTIDE SEQUENCE [LARGE SCALE GENOMIC DNA]</scope>
    <source>
        <strain evidence="1">BSI-1</strain>
    </source>
</reference>
<evidence type="ECO:0000313" key="2">
    <source>
        <dbReference type="Proteomes" id="UP000094056"/>
    </source>
</evidence>
<protein>
    <submittedName>
        <fullName evidence="1">Uncharacterized protein</fullName>
    </submittedName>
</protein>
<gene>
    <name evidence="1" type="ORF">SCARUB_03723</name>
</gene>
<proteinExistence type="predicted"/>
<dbReference type="Pfam" id="PF20126">
    <property type="entry name" value="TumE"/>
    <property type="match status" value="1"/>
</dbReference>
<dbReference type="AlphaFoldDB" id="A0A1E3X6E2"/>
<dbReference type="Proteomes" id="UP000094056">
    <property type="component" value="Unassembled WGS sequence"/>
</dbReference>
<sequence>MFQDGSRLSVFEFLRYSSKEVSREKYRYQLMDSENKEIFRYDNAPHHKSIASFPHHKHIDTSVYESPAPSLTDIIREIEHRILGLSP</sequence>
<organism evidence="1 2">
    <name type="scientific">Candidatus Scalindua rubra</name>
    <dbReference type="NCBI Taxonomy" id="1872076"/>
    <lineage>
        <taxon>Bacteria</taxon>
        <taxon>Pseudomonadati</taxon>
        <taxon>Planctomycetota</taxon>
        <taxon>Candidatus Brocadiia</taxon>
        <taxon>Candidatus Brocadiales</taxon>
        <taxon>Candidatus Scalinduaceae</taxon>
        <taxon>Candidatus Scalindua</taxon>
    </lineage>
</organism>